<accession>A0A0R1ZI47</accession>
<dbReference type="RefSeq" id="WP_054678587.1">
    <property type="nucleotide sequence ID" value="NZ_AYYO01000050.1"/>
</dbReference>
<protein>
    <recommendedName>
        <fullName evidence="1">DUF6877 domain-containing protein</fullName>
    </recommendedName>
</protein>
<dbReference type="STRING" id="1291052.FC18_GL002317"/>
<dbReference type="Proteomes" id="UP000051679">
    <property type="component" value="Unassembled WGS sequence"/>
</dbReference>
<evidence type="ECO:0000259" key="1">
    <source>
        <dbReference type="Pfam" id="PF21793"/>
    </source>
</evidence>
<dbReference type="OrthoDB" id="2192221at2"/>
<name>A0A0R1ZI47_9LACO</name>
<dbReference type="PATRIC" id="fig|1291052.5.peg.2389"/>
<feature type="domain" description="DUF6877" evidence="1">
    <location>
        <begin position="132"/>
        <end position="182"/>
    </location>
</feature>
<dbReference type="Pfam" id="PF21793">
    <property type="entry name" value="DUF6877"/>
    <property type="match status" value="1"/>
</dbReference>
<organism evidence="2 3">
    <name type="scientific">Lacticaseibacillus sharpeae JCM 1186 = DSM 20505</name>
    <dbReference type="NCBI Taxonomy" id="1291052"/>
    <lineage>
        <taxon>Bacteria</taxon>
        <taxon>Bacillati</taxon>
        <taxon>Bacillota</taxon>
        <taxon>Bacilli</taxon>
        <taxon>Lactobacillales</taxon>
        <taxon>Lactobacillaceae</taxon>
        <taxon>Lacticaseibacillus</taxon>
    </lineage>
</organism>
<gene>
    <name evidence="2" type="ORF">FC18_GL002317</name>
</gene>
<dbReference type="AlphaFoldDB" id="A0A0R1ZI47"/>
<comment type="caution">
    <text evidence="2">The sequence shown here is derived from an EMBL/GenBank/DDBJ whole genome shotgun (WGS) entry which is preliminary data.</text>
</comment>
<reference evidence="2 3" key="1">
    <citation type="journal article" date="2015" name="Genome Announc.">
        <title>Expanding the biotechnology potential of lactobacilli through comparative genomics of 213 strains and associated genera.</title>
        <authorList>
            <person name="Sun Z."/>
            <person name="Harris H.M."/>
            <person name="McCann A."/>
            <person name="Guo C."/>
            <person name="Argimon S."/>
            <person name="Zhang W."/>
            <person name="Yang X."/>
            <person name="Jeffery I.B."/>
            <person name="Cooney J.C."/>
            <person name="Kagawa T.F."/>
            <person name="Liu W."/>
            <person name="Song Y."/>
            <person name="Salvetti E."/>
            <person name="Wrobel A."/>
            <person name="Rasinkangas P."/>
            <person name="Parkhill J."/>
            <person name="Rea M.C."/>
            <person name="O'Sullivan O."/>
            <person name="Ritari J."/>
            <person name="Douillard F.P."/>
            <person name="Paul Ross R."/>
            <person name="Yang R."/>
            <person name="Briner A.E."/>
            <person name="Felis G.E."/>
            <person name="de Vos W.M."/>
            <person name="Barrangou R."/>
            <person name="Klaenhammer T.R."/>
            <person name="Caufield P.W."/>
            <person name="Cui Y."/>
            <person name="Zhang H."/>
            <person name="O'Toole P.W."/>
        </authorList>
    </citation>
    <scope>NUCLEOTIDE SEQUENCE [LARGE SCALE GENOMIC DNA]</scope>
    <source>
        <strain evidence="2 3">DSM 20505</strain>
    </source>
</reference>
<evidence type="ECO:0000313" key="3">
    <source>
        <dbReference type="Proteomes" id="UP000051679"/>
    </source>
</evidence>
<evidence type="ECO:0000313" key="2">
    <source>
        <dbReference type="EMBL" id="KRM54609.1"/>
    </source>
</evidence>
<sequence length="186" mass="21447">MYKEFGPDDEIIQNYATIYRKNDEPATVLPKDGDLPDFVRERCDWIMKAVTDSDASMSFIGMLRCIFAQNNEQEMKDDFEMAGLDWLPVSIRFREWSSMLFMDTLHQMRVAAYLIYGEAAKAQRERNERVSEYASRLRAVSSKLPAEMLLDLKSRLGDWSLSGGYMGSEYVLQLVVNAERYAAQHG</sequence>
<keyword evidence="3" id="KW-1185">Reference proteome</keyword>
<dbReference type="InterPro" id="IPR049242">
    <property type="entry name" value="DUF6877"/>
</dbReference>
<proteinExistence type="predicted"/>
<dbReference type="EMBL" id="AYYO01000050">
    <property type="protein sequence ID" value="KRM54609.1"/>
    <property type="molecule type" value="Genomic_DNA"/>
</dbReference>